<comment type="similarity">
    <text evidence="3">Belongs to the ABC transporter superfamily. ABCB family. Heavy Metal importer (TC 3.A.1.210) subfamily.</text>
</comment>
<dbReference type="PANTHER" id="PTHR24221">
    <property type="entry name" value="ATP-BINDING CASSETTE SUB-FAMILY B"/>
    <property type="match status" value="1"/>
</dbReference>
<keyword evidence="7" id="KW-1185">Reference proteome</keyword>
<dbReference type="GO" id="GO:0034040">
    <property type="term" value="F:ATPase-coupled lipid transmembrane transporter activity"/>
    <property type="evidence" value="ECO:0007669"/>
    <property type="project" value="TreeGrafter"/>
</dbReference>
<dbReference type="Pfam" id="PF00005">
    <property type="entry name" value="ABC_tran"/>
    <property type="match status" value="1"/>
</dbReference>
<accession>A0A1X6MVX2</accession>
<dbReference type="InterPro" id="IPR003439">
    <property type="entry name" value="ABC_transporter-like_ATP-bd"/>
</dbReference>
<dbReference type="SUPFAM" id="SSF52540">
    <property type="entry name" value="P-loop containing nucleoside triphosphate hydrolases"/>
    <property type="match status" value="1"/>
</dbReference>
<dbReference type="PANTHER" id="PTHR24221:SF654">
    <property type="entry name" value="ATP-BINDING CASSETTE SUB-FAMILY B MEMBER 6"/>
    <property type="match status" value="1"/>
</dbReference>
<dbReference type="GO" id="GO:0005524">
    <property type="term" value="F:ATP binding"/>
    <property type="evidence" value="ECO:0007669"/>
    <property type="project" value="UniProtKB-KW"/>
</dbReference>
<feature type="domain" description="ABC transporter" evidence="5">
    <location>
        <begin position="414"/>
        <end position="682"/>
    </location>
</feature>
<dbReference type="InterPro" id="IPR027417">
    <property type="entry name" value="P-loop_NTPase"/>
</dbReference>
<dbReference type="PROSITE" id="PS00211">
    <property type="entry name" value="ABC_TRANSPORTER_1"/>
    <property type="match status" value="1"/>
</dbReference>
<keyword evidence="2" id="KW-0067">ATP-binding</keyword>
<dbReference type="InterPro" id="IPR017871">
    <property type="entry name" value="ABC_transporter-like_CS"/>
</dbReference>
<evidence type="ECO:0000256" key="4">
    <source>
        <dbReference type="SAM" id="MobiDB-lite"/>
    </source>
</evidence>
<protein>
    <recommendedName>
        <fullName evidence="5">ABC transporter domain-containing protein</fullName>
    </recommendedName>
</protein>
<sequence>MATCKSTSADTVFEIWLASRANPNSTGQRLPPGSHRPLCSRKLRLALRILKSCSAEIFGMLWSLHPWRIGLTLALEIIRGLSPAFKGYSQALLINEVQRLIISRQFTCGDLLHLVGAETTRIGFEGLLDYLASSSEDVIHSSTQFLLEYKQMQQRVRLDVPTLNDPVIRDLLHESELFVRSFNGMSSFGLFSTFDLTHILSLISELVSHLLILASVTSGDFHLHALLLSLILSVLPLMLGSRHAQADLEGCDDSVEIRALVTQEKMHFLAYSNSHRPELALFGLGPWILQSWAQARKTMLKSGRQESILKEAERIPSYLISNINISGLLFVMQNIPLLLATHSPSASLGNFLLYRNSIESLLFTIRRLLHAISMAYQNIFLMAAFCAASSIKPRLHPDDDNVVQYKNNPGGMSITARNLTYTYPGSTDPAVKDVNITINAGESIAIVGFNGSGKSTLAKILLRILDHDSGELLVNDIDIRRYWPEEFHAHVSAAFQDFSKYDASVRENIAVGFVEELQNNDAVESAVHLAGAAGLVRSLAQGLETELDFISTSSRSDATPWASPHGTKSELSRHGLSGGEWQRIALSRAFMRANRPEVDLILFDEPTSSLDAHAQKRVFDSLQTISRPASGAKKTVIYITHRLSTARHADKIVMMDKGTIVEFGTHEELLTRNGQYASLYKASV</sequence>
<evidence type="ECO:0000259" key="5">
    <source>
        <dbReference type="PROSITE" id="PS50893"/>
    </source>
</evidence>
<dbReference type="PROSITE" id="PS50893">
    <property type="entry name" value="ABC_TRANSPORTER_2"/>
    <property type="match status" value="1"/>
</dbReference>
<dbReference type="SMART" id="SM00382">
    <property type="entry name" value="AAA"/>
    <property type="match status" value="1"/>
</dbReference>
<dbReference type="OrthoDB" id="6500128at2759"/>
<dbReference type="Proteomes" id="UP000194127">
    <property type="component" value="Unassembled WGS sequence"/>
</dbReference>
<dbReference type="InterPro" id="IPR003593">
    <property type="entry name" value="AAA+_ATPase"/>
</dbReference>
<dbReference type="CDD" id="cd03228">
    <property type="entry name" value="ABCC_MRP_Like"/>
    <property type="match status" value="1"/>
</dbReference>
<keyword evidence="1" id="KW-0547">Nucleotide-binding</keyword>
<gene>
    <name evidence="6" type="ORF">POSPLADRAFT_1148506</name>
</gene>
<dbReference type="AlphaFoldDB" id="A0A1X6MVX2"/>
<feature type="region of interest" description="Disordered" evidence="4">
    <location>
        <begin position="554"/>
        <end position="574"/>
    </location>
</feature>
<dbReference type="RefSeq" id="XP_024337176.1">
    <property type="nucleotide sequence ID" value="XM_024486191.1"/>
</dbReference>
<dbReference type="EMBL" id="KZ110600">
    <property type="protein sequence ID" value="OSX60382.1"/>
    <property type="molecule type" value="Genomic_DNA"/>
</dbReference>
<organism evidence="6 7">
    <name type="scientific">Postia placenta MAD-698-R-SB12</name>
    <dbReference type="NCBI Taxonomy" id="670580"/>
    <lineage>
        <taxon>Eukaryota</taxon>
        <taxon>Fungi</taxon>
        <taxon>Dikarya</taxon>
        <taxon>Basidiomycota</taxon>
        <taxon>Agaricomycotina</taxon>
        <taxon>Agaricomycetes</taxon>
        <taxon>Polyporales</taxon>
        <taxon>Adustoporiaceae</taxon>
        <taxon>Rhodonia</taxon>
    </lineage>
</organism>
<dbReference type="GO" id="GO:0016887">
    <property type="term" value="F:ATP hydrolysis activity"/>
    <property type="evidence" value="ECO:0007669"/>
    <property type="project" value="InterPro"/>
</dbReference>
<dbReference type="Gene3D" id="3.40.50.300">
    <property type="entry name" value="P-loop containing nucleotide triphosphate hydrolases"/>
    <property type="match status" value="1"/>
</dbReference>
<dbReference type="STRING" id="670580.A0A1X6MVX2"/>
<evidence type="ECO:0000313" key="7">
    <source>
        <dbReference type="Proteomes" id="UP000194127"/>
    </source>
</evidence>
<proteinExistence type="inferred from homology"/>
<evidence type="ECO:0000256" key="1">
    <source>
        <dbReference type="ARBA" id="ARBA00022741"/>
    </source>
</evidence>
<evidence type="ECO:0000313" key="6">
    <source>
        <dbReference type="EMBL" id="OSX60382.1"/>
    </source>
</evidence>
<dbReference type="InterPro" id="IPR039421">
    <property type="entry name" value="Type_1_exporter"/>
</dbReference>
<name>A0A1X6MVX2_9APHY</name>
<dbReference type="GeneID" id="36331140"/>
<reference evidence="6 7" key="1">
    <citation type="submission" date="2017-04" db="EMBL/GenBank/DDBJ databases">
        <title>Genome Sequence of the Model Brown-Rot Fungus Postia placenta SB12.</title>
        <authorList>
            <consortium name="DOE Joint Genome Institute"/>
            <person name="Gaskell J."/>
            <person name="Kersten P."/>
            <person name="Larrondo L.F."/>
            <person name="Canessa P."/>
            <person name="Martinez D."/>
            <person name="Hibbett D."/>
            <person name="Schmoll M."/>
            <person name="Kubicek C.P."/>
            <person name="Martinez A.T."/>
            <person name="Yadav J."/>
            <person name="Master E."/>
            <person name="Magnuson J.K."/>
            <person name="James T."/>
            <person name="Yaver D."/>
            <person name="Berka R."/>
            <person name="Labutti K."/>
            <person name="Lipzen A."/>
            <person name="Aerts A."/>
            <person name="Barry K."/>
            <person name="Henrissat B."/>
            <person name="Blanchette R."/>
            <person name="Grigoriev I."/>
            <person name="Cullen D."/>
        </authorList>
    </citation>
    <scope>NUCLEOTIDE SEQUENCE [LARGE SCALE GENOMIC DNA]</scope>
    <source>
        <strain evidence="6 7">MAD-698-R-SB12</strain>
    </source>
</reference>
<evidence type="ECO:0000256" key="3">
    <source>
        <dbReference type="ARBA" id="ARBA00024363"/>
    </source>
</evidence>
<evidence type="ECO:0000256" key="2">
    <source>
        <dbReference type="ARBA" id="ARBA00022840"/>
    </source>
</evidence>